<evidence type="ECO:0000313" key="1">
    <source>
        <dbReference type="EMBL" id="TPW35656.1"/>
    </source>
</evidence>
<accession>A0A506UQP8</accession>
<evidence type="ECO:0000313" key="2">
    <source>
        <dbReference type="Proteomes" id="UP000315037"/>
    </source>
</evidence>
<reference evidence="1 2" key="1">
    <citation type="submission" date="2019-03" db="EMBL/GenBank/DDBJ databases">
        <title>The complete genome sequence of Neokomagataea sp. Jb2 NBRC113641.</title>
        <authorList>
            <person name="Chua K.-O."/>
            <person name="Chan K.-G."/>
            <person name="See-Too W.-S."/>
        </authorList>
    </citation>
    <scope>NUCLEOTIDE SEQUENCE [LARGE SCALE GENOMIC DNA]</scope>
    <source>
        <strain evidence="1 2">Jb2</strain>
    </source>
</reference>
<dbReference type="AlphaFoldDB" id="A0A506UQP8"/>
<sequence length="368" mass="39975">MWSNPGGNSLSTMPCRSLTLMSDISDIMLVRQPGGGRPLGRGSSLQQEPFFSRTGSGLRRRCMKKTVIGTMLCTFLAAAPAWAAGGPVQGNPPNEISAPVSTALPAEGQQAPAKKASSAFNLQYAIFVHGFHVLNGNVAYAFQPWGYAAQAHIYTVGLASWFLTLDRTARAKGYFAGTRMQPTQYESQGLSRGKHWNVQLAFSEQAMPKVIVLTPKDKDEEREPLPERDLQKSVDLLTAFGILLHKLNTEHSCNVTGVVFDGLRLTRITSSGPVPTQLPDDHHTYFTGPALRCGFVGQQIAGFPLHTKHRARLAAPHPGNAWFQELPGVGLVPVRIELDYPKLGHVLMVVQVPPGKVKLTQEPAQPGN</sequence>
<dbReference type="Proteomes" id="UP000315037">
    <property type="component" value="Unassembled WGS sequence"/>
</dbReference>
<gene>
    <name evidence="1" type="ORF">E3202_01435</name>
</gene>
<organism evidence="1 2">
    <name type="scientific">Oecophyllibacter saccharovorans</name>
    <dbReference type="NCBI Taxonomy" id="2558360"/>
    <lineage>
        <taxon>Bacteria</taxon>
        <taxon>Pseudomonadati</taxon>
        <taxon>Pseudomonadota</taxon>
        <taxon>Alphaproteobacteria</taxon>
        <taxon>Acetobacterales</taxon>
        <taxon>Acetobacteraceae</taxon>
        <taxon>Oecophyllibacter</taxon>
    </lineage>
</organism>
<dbReference type="EMBL" id="SORZ01000001">
    <property type="protein sequence ID" value="TPW35656.1"/>
    <property type="molecule type" value="Genomic_DNA"/>
</dbReference>
<name>A0A506UQP8_9PROT</name>
<keyword evidence="2" id="KW-1185">Reference proteome</keyword>
<protein>
    <submittedName>
        <fullName evidence="1">DUF3108 domain-containing protein</fullName>
    </submittedName>
</protein>
<comment type="caution">
    <text evidence="1">The sequence shown here is derived from an EMBL/GenBank/DDBJ whole genome shotgun (WGS) entry which is preliminary data.</text>
</comment>
<proteinExistence type="predicted"/>